<feature type="region of interest" description="Disordered" evidence="7">
    <location>
        <begin position="1"/>
        <end position="52"/>
    </location>
</feature>
<protein>
    <recommendedName>
        <fullName evidence="8">Tr-type G domain-containing protein</fullName>
    </recommendedName>
</protein>
<dbReference type="OrthoDB" id="364892at2759"/>
<dbReference type="GO" id="GO:0071007">
    <property type="term" value="C:U2-type catalytic step 2 spliceosome"/>
    <property type="evidence" value="ECO:0007669"/>
    <property type="project" value="TreeGrafter"/>
</dbReference>
<dbReference type="GO" id="GO:0000398">
    <property type="term" value="P:mRNA splicing, via spliceosome"/>
    <property type="evidence" value="ECO:0007669"/>
    <property type="project" value="TreeGrafter"/>
</dbReference>
<organism evidence="9 10">
    <name type="scientific">Maudiozyma exigua</name>
    <name type="common">Yeast</name>
    <name type="synonym">Kazachstania exigua</name>
    <dbReference type="NCBI Taxonomy" id="34358"/>
    <lineage>
        <taxon>Eukaryota</taxon>
        <taxon>Fungi</taxon>
        <taxon>Dikarya</taxon>
        <taxon>Ascomycota</taxon>
        <taxon>Saccharomycotina</taxon>
        <taxon>Saccharomycetes</taxon>
        <taxon>Saccharomycetales</taxon>
        <taxon>Saccharomycetaceae</taxon>
        <taxon>Maudiozyma</taxon>
    </lineage>
</organism>
<dbReference type="FunFam" id="3.30.70.870:FF:000002">
    <property type="entry name" value="Translation elongation factor 2"/>
    <property type="match status" value="1"/>
</dbReference>
<dbReference type="PROSITE" id="PS51722">
    <property type="entry name" value="G_TR_2"/>
    <property type="match status" value="1"/>
</dbReference>
<dbReference type="InterPro" id="IPR027417">
    <property type="entry name" value="P-loop_NTPase"/>
</dbReference>
<dbReference type="SUPFAM" id="SSF52540">
    <property type="entry name" value="P-loop containing nucleoside triphosphate hydrolases"/>
    <property type="match status" value="1"/>
</dbReference>
<evidence type="ECO:0000256" key="4">
    <source>
        <dbReference type="ARBA" id="ARBA00023134"/>
    </source>
</evidence>
<dbReference type="Gene3D" id="3.30.230.10">
    <property type="match status" value="1"/>
</dbReference>
<proteinExistence type="predicted"/>
<evidence type="ECO:0000256" key="5">
    <source>
        <dbReference type="ARBA" id="ARBA00023187"/>
    </source>
</evidence>
<dbReference type="InterPro" id="IPR014721">
    <property type="entry name" value="Ribsml_uS5_D2-typ_fold_subgr"/>
</dbReference>
<dbReference type="SUPFAM" id="SSF54980">
    <property type="entry name" value="EF-G C-terminal domain-like"/>
    <property type="match status" value="2"/>
</dbReference>
<dbReference type="GO" id="GO:0003924">
    <property type="term" value="F:GTPase activity"/>
    <property type="evidence" value="ECO:0007669"/>
    <property type="project" value="InterPro"/>
</dbReference>
<dbReference type="CDD" id="cd01683">
    <property type="entry name" value="EF2_IV_snRNP"/>
    <property type="match status" value="1"/>
</dbReference>
<keyword evidence="2" id="KW-0507">mRNA processing</keyword>
<dbReference type="PANTHER" id="PTHR42908">
    <property type="entry name" value="TRANSLATION ELONGATION FACTOR-RELATED"/>
    <property type="match status" value="1"/>
</dbReference>
<reference evidence="9 10" key="1">
    <citation type="submission" date="2020-11" db="EMBL/GenBank/DDBJ databases">
        <title>Kefir isolates.</title>
        <authorList>
            <person name="Marcisauskas S."/>
            <person name="Kim Y."/>
            <person name="Blasche S."/>
        </authorList>
    </citation>
    <scope>NUCLEOTIDE SEQUENCE [LARGE SCALE GENOMIC DNA]</scope>
    <source>
        <strain evidence="9 10">OG2</strain>
    </source>
</reference>
<evidence type="ECO:0000313" key="10">
    <source>
        <dbReference type="Proteomes" id="UP000750334"/>
    </source>
</evidence>
<dbReference type="InterPro" id="IPR009000">
    <property type="entry name" value="Transl_B-barrel_sf"/>
</dbReference>
<dbReference type="SUPFAM" id="SSF54211">
    <property type="entry name" value="Ribosomal protein S5 domain 2-like"/>
    <property type="match status" value="1"/>
</dbReference>
<keyword evidence="6" id="KW-0539">Nucleus</keyword>
<evidence type="ECO:0000256" key="1">
    <source>
        <dbReference type="ARBA" id="ARBA00004123"/>
    </source>
</evidence>
<dbReference type="GO" id="GO:0005525">
    <property type="term" value="F:GTP binding"/>
    <property type="evidence" value="ECO:0007669"/>
    <property type="project" value="UniProtKB-KW"/>
</dbReference>
<evidence type="ECO:0000313" key="9">
    <source>
        <dbReference type="EMBL" id="KAG0663663.1"/>
    </source>
</evidence>
<accession>A0A9P7B894</accession>
<name>A0A9P7B894_MAUEX</name>
<dbReference type="InterPro" id="IPR031950">
    <property type="entry name" value="EFTUD2_N"/>
</dbReference>
<dbReference type="Pfam" id="PF03764">
    <property type="entry name" value="EFG_IV"/>
    <property type="match status" value="1"/>
</dbReference>
<dbReference type="EMBL" id="PUHR01000129">
    <property type="protein sequence ID" value="KAG0663663.1"/>
    <property type="molecule type" value="Genomic_DNA"/>
</dbReference>
<dbReference type="InterPro" id="IPR005517">
    <property type="entry name" value="Transl_elong_EFG/EF2_IV"/>
</dbReference>
<evidence type="ECO:0000256" key="3">
    <source>
        <dbReference type="ARBA" id="ARBA00022741"/>
    </source>
</evidence>
<dbReference type="InterPro" id="IPR000795">
    <property type="entry name" value="T_Tr_GTP-bd_dom"/>
</dbReference>
<dbReference type="SMART" id="SM00838">
    <property type="entry name" value="EFG_C"/>
    <property type="match status" value="1"/>
</dbReference>
<dbReference type="Gene3D" id="2.40.30.10">
    <property type="entry name" value="Translation factors"/>
    <property type="match status" value="1"/>
</dbReference>
<keyword evidence="5" id="KW-0508">mRNA splicing</keyword>
<evidence type="ECO:0000259" key="8">
    <source>
        <dbReference type="PROSITE" id="PS51722"/>
    </source>
</evidence>
<dbReference type="Pfam" id="PF16004">
    <property type="entry name" value="EFTUD2"/>
    <property type="match status" value="1"/>
</dbReference>
<keyword evidence="4" id="KW-0342">GTP-binding</keyword>
<gene>
    <name evidence="9" type="ORF">C6P45_000763</name>
</gene>
<dbReference type="Gene3D" id="3.30.70.870">
    <property type="entry name" value="Elongation Factor G (Translational Gtpase), domain 3"/>
    <property type="match status" value="1"/>
</dbReference>
<feature type="compositionally biased region" description="Low complexity" evidence="7">
    <location>
        <begin position="17"/>
        <end position="29"/>
    </location>
</feature>
<feature type="compositionally biased region" description="Basic and acidic residues" evidence="7">
    <location>
        <begin position="33"/>
        <end position="49"/>
    </location>
</feature>
<sequence>MDNEDQYDEFGNLIGGSDSFSDSEVSSEASDNEPIHQEADISIEDRSPEDSYEIDESVVTTTEMNQYKPETNGEDDVEVLIETENTQSFDEPLVKPVAHKTTGEEYTLFPIAKKDIPTTSYDRNYMLNLLRIPERIRNVVVIGPHHSGKTSLVDLMVWDSHSRIPHVSNNIKQGWKDLRYMDSFKQEIERGLSIKLNGLTFMGTDLNDKSMVYNVIDAPGHVNFMDECAIALEASDIAIICLDIVEGVTAIVEKLINLCEKRNKRLIFVLNKVDRLIFELKIPPMDAYLKIKHIIMEINLLTSTKYSPELDNIVFASTKLGFTFTIREFVSYYYGNALQNNKIEQFIKKSYGNVTYSKGRFKEIADPIVEKPTFHDFFIVPLYKILGSTVALNENNLENFTITLKKQFSINIQNSNSLLKMDPHPLLRYICKLIFHEKQTGLYHSINSIPSPYEQHDEDDKLVARALKTLDYGGEEYTLVKVISGTIKKGTKVNIFDTNNGIDEDVDDDEVLETIAIGNIALMGGRYVLDIESAGPGQIILMQSISKYFDKSAVLFKGVNRSQLPIFGPIDYINIACFKIIIEPLIPKDLPKLLDALGKATKYYPGLITKIEESGEHTILGSGELYLDCLLYDLRNIYAKIEINISNPVTIFSEGVHKESFTAIPVESSNKNISLSISAKPLDRNLLADLSTNRVDEKLIERDIARGNMRMISKMLRNEYGWDSLTARNVWTFHHGNILVDDTLPEETDKELLSKYQEQIKQGFYWALNEGPLCEENIYGAQFNLLNFKINDIDKAKNIGSQLIPMVRKACYIALMTAEPIIMEPVYDMNIIIKTQLIPIVQELLKKRRGAKVISSRRIGGTPLSEVVAKIPVIDSVGMETDLRLSTNGGAQCQLIFWNNNWRRVPGSVLDEDAIIPKLKPAPYESLSRDFFMKTRRRKGISNDGFMSNDGPSLSKYIDPELFEQLKLNDLV</sequence>
<dbReference type="AlphaFoldDB" id="A0A9P7B894"/>
<dbReference type="Pfam" id="PF00679">
    <property type="entry name" value="EFG_C"/>
    <property type="match status" value="1"/>
</dbReference>
<keyword evidence="3" id="KW-0547">Nucleotide-binding</keyword>
<comment type="subcellular location">
    <subcellularLocation>
        <location evidence="1">Nucleus</location>
    </subcellularLocation>
</comment>
<evidence type="ECO:0000256" key="7">
    <source>
        <dbReference type="SAM" id="MobiDB-lite"/>
    </source>
</evidence>
<dbReference type="InterPro" id="IPR020568">
    <property type="entry name" value="Ribosomal_Su5_D2-typ_SF"/>
</dbReference>
<dbReference type="Gene3D" id="3.30.70.240">
    <property type="match status" value="1"/>
</dbReference>
<dbReference type="GO" id="GO:0046540">
    <property type="term" value="C:U4/U6 x U5 tri-snRNP complex"/>
    <property type="evidence" value="ECO:0007669"/>
    <property type="project" value="TreeGrafter"/>
</dbReference>
<comment type="caution">
    <text evidence="9">The sequence shown here is derived from an EMBL/GenBank/DDBJ whole genome shotgun (WGS) entry which is preliminary data.</text>
</comment>
<dbReference type="GO" id="GO:0005829">
    <property type="term" value="C:cytosol"/>
    <property type="evidence" value="ECO:0007669"/>
    <property type="project" value="TreeGrafter"/>
</dbReference>
<dbReference type="InterPro" id="IPR000640">
    <property type="entry name" value="EFG_V-like"/>
</dbReference>
<dbReference type="SUPFAM" id="SSF50447">
    <property type="entry name" value="Translation proteins"/>
    <property type="match status" value="1"/>
</dbReference>
<dbReference type="GO" id="GO:0030623">
    <property type="term" value="F:U5 snRNA binding"/>
    <property type="evidence" value="ECO:0007669"/>
    <property type="project" value="TreeGrafter"/>
</dbReference>
<dbReference type="Gene3D" id="3.40.50.300">
    <property type="entry name" value="P-loop containing nucleotide triphosphate hydrolases"/>
    <property type="match status" value="1"/>
</dbReference>
<evidence type="ECO:0000256" key="6">
    <source>
        <dbReference type="ARBA" id="ARBA00023242"/>
    </source>
</evidence>
<feature type="domain" description="Tr-type G" evidence="8">
    <location>
        <begin position="134"/>
        <end position="321"/>
    </location>
</feature>
<keyword evidence="10" id="KW-1185">Reference proteome</keyword>
<dbReference type="InterPro" id="IPR035647">
    <property type="entry name" value="EFG_III/V"/>
</dbReference>
<dbReference type="PRINTS" id="PR00315">
    <property type="entry name" value="ELONGATNFCT"/>
</dbReference>
<evidence type="ECO:0000256" key="2">
    <source>
        <dbReference type="ARBA" id="ARBA00022664"/>
    </source>
</evidence>
<dbReference type="PANTHER" id="PTHR42908:SF6">
    <property type="entry name" value="116 KDA U5 SMALL NUCLEAR RIBONUCLEOPROTEIN COMPONENT"/>
    <property type="match status" value="1"/>
</dbReference>
<dbReference type="SMART" id="SM00889">
    <property type="entry name" value="EFG_IV"/>
    <property type="match status" value="1"/>
</dbReference>
<dbReference type="FunFam" id="3.30.70.240:FF:000022">
    <property type="entry name" value="U5 snRNP-specific protein"/>
    <property type="match status" value="1"/>
</dbReference>
<dbReference type="Proteomes" id="UP000750334">
    <property type="component" value="Unassembled WGS sequence"/>
</dbReference>
<dbReference type="Pfam" id="PF00009">
    <property type="entry name" value="GTP_EFTU"/>
    <property type="match status" value="1"/>
</dbReference>